<dbReference type="InParanoid" id="A0A0G4GJU2"/>
<organism evidence="1 2">
    <name type="scientific">Vitrella brassicaformis (strain CCMP3155)</name>
    <dbReference type="NCBI Taxonomy" id="1169540"/>
    <lineage>
        <taxon>Eukaryota</taxon>
        <taxon>Sar</taxon>
        <taxon>Alveolata</taxon>
        <taxon>Colpodellida</taxon>
        <taxon>Vitrellaceae</taxon>
        <taxon>Vitrella</taxon>
    </lineage>
</organism>
<dbReference type="AlphaFoldDB" id="A0A0G4GJU2"/>
<protein>
    <recommendedName>
        <fullName evidence="3">CCHC-type domain-containing protein</fullName>
    </recommendedName>
</protein>
<dbReference type="OrthoDB" id="1939479at2759"/>
<reference evidence="1 2" key="1">
    <citation type="submission" date="2014-11" db="EMBL/GenBank/DDBJ databases">
        <authorList>
            <person name="Zhu J."/>
            <person name="Qi W."/>
            <person name="Song R."/>
        </authorList>
    </citation>
    <scope>NUCLEOTIDE SEQUENCE [LARGE SCALE GENOMIC DNA]</scope>
</reference>
<evidence type="ECO:0000313" key="1">
    <source>
        <dbReference type="EMBL" id="CEM30216.1"/>
    </source>
</evidence>
<dbReference type="Proteomes" id="UP000041254">
    <property type="component" value="Unassembled WGS sequence"/>
</dbReference>
<dbReference type="InterPro" id="IPR036875">
    <property type="entry name" value="Znf_CCHC_sf"/>
</dbReference>
<evidence type="ECO:0000313" key="2">
    <source>
        <dbReference type="Proteomes" id="UP000041254"/>
    </source>
</evidence>
<dbReference type="EMBL" id="CDMY01000690">
    <property type="protein sequence ID" value="CEM30216.1"/>
    <property type="molecule type" value="Genomic_DNA"/>
</dbReference>
<dbReference type="GO" id="GO:0003676">
    <property type="term" value="F:nucleic acid binding"/>
    <property type="evidence" value="ECO:0007669"/>
    <property type="project" value="InterPro"/>
</dbReference>
<sequence>MRLPRVRFTATDFWQKLAGPDDGYKYNYEAVKSRNNIQGVSEPPSHPTTLLAAPCSVINITLDNLRSSWKTAVKHDNKNKMECWWCHQRGHKMSRCPEIWALPAEMRVEILGF</sequence>
<dbReference type="SUPFAM" id="SSF57756">
    <property type="entry name" value="Retrovirus zinc finger-like domains"/>
    <property type="match status" value="1"/>
</dbReference>
<proteinExistence type="predicted"/>
<evidence type="ECO:0008006" key="3">
    <source>
        <dbReference type="Google" id="ProtNLM"/>
    </source>
</evidence>
<dbReference type="VEuPathDB" id="CryptoDB:Vbra_10046"/>
<accession>A0A0G4GJU2</accession>
<name>A0A0G4GJU2_VITBC</name>
<keyword evidence="2" id="KW-1185">Reference proteome</keyword>
<dbReference type="GO" id="GO:0008270">
    <property type="term" value="F:zinc ion binding"/>
    <property type="evidence" value="ECO:0007669"/>
    <property type="project" value="InterPro"/>
</dbReference>
<gene>
    <name evidence="1" type="ORF">Vbra_10046</name>
</gene>